<accession>A0A2T0Q6N4</accession>
<dbReference type="EMBL" id="PVZC01000003">
    <property type="protein sequence ID" value="PRX99478.1"/>
    <property type="molecule type" value="Genomic_DNA"/>
</dbReference>
<sequence>MTAIAELPGVADAVHDARTAADRLLGHRAMRRHGPEVSAESLLRGARASAVLEGASITLERIRADPGADPRVQGALRISAELGRLRDTWRHAPRQVLARLHVLGAADLAAPDALGRPRSGAPAADPLGLGEAPAPAEAAGRLAALSELVTARGGAPALVVAAVVHAELAAVRPFGTADGLVARAAMRLVLLDLGLDPKSAIAPEVGHLELGAGYPDALRGYLSGGAAGVAGWVRHCADAVVAGARESLAVCEALTRG</sequence>
<evidence type="ECO:0000259" key="1">
    <source>
        <dbReference type="PROSITE" id="PS51459"/>
    </source>
</evidence>
<comment type="caution">
    <text evidence="2">The sequence shown here is derived from an EMBL/GenBank/DDBJ whole genome shotgun (WGS) entry which is preliminary data.</text>
</comment>
<dbReference type="Gene3D" id="1.10.3290.10">
    <property type="entry name" value="Fido-like domain"/>
    <property type="match status" value="1"/>
</dbReference>
<evidence type="ECO:0000313" key="3">
    <source>
        <dbReference type="Proteomes" id="UP000237846"/>
    </source>
</evidence>
<gene>
    <name evidence="2" type="ORF">CLV72_10375</name>
</gene>
<name>A0A2T0Q6N4_9ACTN</name>
<dbReference type="InterPro" id="IPR003812">
    <property type="entry name" value="Fido"/>
</dbReference>
<organism evidence="2 3">
    <name type="scientific">Allonocardiopsis opalescens</name>
    <dbReference type="NCBI Taxonomy" id="1144618"/>
    <lineage>
        <taxon>Bacteria</taxon>
        <taxon>Bacillati</taxon>
        <taxon>Actinomycetota</taxon>
        <taxon>Actinomycetes</taxon>
        <taxon>Streptosporangiales</taxon>
        <taxon>Allonocardiopsis</taxon>
    </lineage>
</organism>
<feature type="domain" description="Fido" evidence="1">
    <location>
        <begin position="92"/>
        <end position="235"/>
    </location>
</feature>
<dbReference type="Proteomes" id="UP000237846">
    <property type="component" value="Unassembled WGS sequence"/>
</dbReference>
<dbReference type="OrthoDB" id="5241763at2"/>
<keyword evidence="3" id="KW-1185">Reference proteome</keyword>
<dbReference type="PROSITE" id="PS51459">
    <property type="entry name" value="FIDO"/>
    <property type="match status" value="1"/>
</dbReference>
<evidence type="ECO:0000313" key="2">
    <source>
        <dbReference type="EMBL" id="PRX99478.1"/>
    </source>
</evidence>
<dbReference type="InterPro" id="IPR036597">
    <property type="entry name" value="Fido-like_dom_sf"/>
</dbReference>
<dbReference type="AlphaFoldDB" id="A0A2T0Q6N4"/>
<reference evidence="2 3" key="1">
    <citation type="submission" date="2018-03" db="EMBL/GenBank/DDBJ databases">
        <title>Genomic Encyclopedia of Archaeal and Bacterial Type Strains, Phase II (KMG-II): from individual species to whole genera.</title>
        <authorList>
            <person name="Goeker M."/>
        </authorList>
    </citation>
    <scope>NUCLEOTIDE SEQUENCE [LARGE SCALE GENOMIC DNA]</scope>
    <source>
        <strain evidence="2 3">DSM 45601</strain>
    </source>
</reference>
<proteinExistence type="predicted"/>
<dbReference type="SUPFAM" id="SSF140931">
    <property type="entry name" value="Fic-like"/>
    <property type="match status" value="1"/>
</dbReference>
<protein>
    <recommendedName>
        <fullName evidence="1">Fido domain-containing protein</fullName>
    </recommendedName>
</protein>